<evidence type="ECO:0000313" key="1">
    <source>
        <dbReference type="EMBL" id="OYX35972.1"/>
    </source>
</evidence>
<comment type="caution">
    <text evidence="1">The sequence shown here is derived from an EMBL/GenBank/DDBJ whole genome shotgun (WGS) entry which is preliminary data.</text>
</comment>
<evidence type="ECO:0008006" key="3">
    <source>
        <dbReference type="Google" id="ProtNLM"/>
    </source>
</evidence>
<dbReference type="SUPFAM" id="SSF160214">
    <property type="entry name" value="FlaG-like"/>
    <property type="match status" value="1"/>
</dbReference>
<dbReference type="InterPro" id="IPR005186">
    <property type="entry name" value="FlaG"/>
</dbReference>
<accession>A0A258FW44</accession>
<gene>
    <name evidence="1" type="ORF">B7Z01_01295</name>
</gene>
<reference evidence="1 2" key="1">
    <citation type="submission" date="2017-03" db="EMBL/GenBank/DDBJ databases">
        <title>Lifting the veil on microbial sulfur biogeochemistry in mining wastewaters.</title>
        <authorList>
            <person name="Kantor R.S."/>
            <person name="Colenbrander Nelson T."/>
            <person name="Marshall S."/>
            <person name="Bennett D."/>
            <person name="Apte S."/>
            <person name="Camacho D."/>
            <person name="Thomas B.C."/>
            <person name="Warren L.A."/>
            <person name="Banfield J.F."/>
        </authorList>
    </citation>
    <scope>NUCLEOTIDE SEQUENCE [LARGE SCALE GENOMIC DNA]</scope>
    <source>
        <strain evidence="1">32-69-9</strain>
    </source>
</reference>
<dbReference type="InterPro" id="IPR035924">
    <property type="entry name" value="FlaG-like_sf"/>
</dbReference>
<evidence type="ECO:0000313" key="2">
    <source>
        <dbReference type="Proteomes" id="UP000215595"/>
    </source>
</evidence>
<protein>
    <recommendedName>
        <fullName evidence="3">Flagellar protein FlaG</fullName>
    </recommendedName>
</protein>
<organism evidence="1 2">
    <name type="scientific">Brevundimonas subvibrioides</name>
    <dbReference type="NCBI Taxonomy" id="74313"/>
    <lineage>
        <taxon>Bacteria</taxon>
        <taxon>Pseudomonadati</taxon>
        <taxon>Pseudomonadota</taxon>
        <taxon>Alphaproteobacteria</taxon>
        <taxon>Caulobacterales</taxon>
        <taxon>Caulobacteraceae</taxon>
        <taxon>Brevundimonas</taxon>
    </lineage>
</organism>
<dbReference type="Proteomes" id="UP000215595">
    <property type="component" value="Unassembled WGS sequence"/>
</dbReference>
<dbReference type="AlphaFoldDB" id="A0A258FW44"/>
<dbReference type="EMBL" id="NCEB01000002">
    <property type="protein sequence ID" value="OYX35972.1"/>
    <property type="molecule type" value="Genomic_DNA"/>
</dbReference>
<dbReference type="Gene3D" id="3.30.160.170">
    <property type="entry name" value="FlaG-like"/>
    <property type="match status" value="1"/>
</dbReference>
<sequence length="95" mass="9971">MDTNANKIAIVPTSVPAASAATAGGDFNQGRPSKDAELAARYRLIIEEGPTIGSYVYKTLDSATGEVVRQFPREEVLRLSQNGGYAAGALIDTNA</sequence>
<dbReference type="Pfam" id="PF03646">
    <property type="entry name" value="FlaG"/>
    <property type="match status" value="1"/>
</dbReference>
<name>A0A258FW44_9CAUL</name>
<proteinExistence type="predicted"/>